<accession>A0A0F3PX90</accession>
<name>A0A0F3PX90_ANAPH</name>
<dbReference type="PATRIC" id="fig|1359155.3.peg.168"/>
<reference evidence="1 2" key="1">
    <citation type="submission" date="2015-01" db="EMBL/GenBank/DDBJ databases">
        <title>Genome Sequencing of Rickettsiales.</title>
        <authorList>
            <person name="Daugherty S.C."/>
            <person name="Su Q."/>
            <person name="Abolude K."/>
            <person name="Beier-Sexton M."/>
            <person name="Carlyon J.A."/>
            <person name="Carter R."/>
            <person name="Day N.P."/>
            <person name="Dumler S.J."/>
            <person name="Dyachenko V."/>
            <person name="Godinez A."/>
            <person name="Kurtti T.J."/>
            <person name="Lichay M."/>
            <person name="Mullins K.E."/>
            <person name="Ott S."/>
            <person name="Pappas-Brown V."/>
            <person name="Paris D.H."/>
            <person name="Patel P."/>
            <person name="Richards A.L."/>
            <person name="Sadzewicz L."/>
            <person name="Sears K."/>
            <person name="Seidman D."/>
            <person name="Sengamalay N."/>
            <person name="Stenos J."/>
            <person name="Tallon L.J."/>
            <person name="Vincent G."/>
            <person name="Fraser C.M."/>
            <person name="Munderloh U."/>
            <person name="Dunning-Hotopp J.C."/>
        </authorList>
    </citation>
    <scope>NUCLEOTIDE SEQUENCE [LARGE SCALE GENOMIC DNA]</scope>
    <source>
        <strain evidence="1 2">ApWI1</strain>
    </source>
</reference>
<dbReference type="EMBL" id="LAOF01000001">
    <property type="protein sequence ID" value="KJV84888.1"/>
    <property type="molecule type" value="Genomic_DNA"/>
</dbReference>
<proteinExistence type="predicted"/>
<evidence type="ECO:0000313" key="1">
    <source>
        <dbReference type="EMBL" id="KJV84888.1"/>
    </source>
</evidence>
<dbReference type="AlphaFoldDB" id="A0A0F3PX90"/>
<protein>
    <submittedName>
        <fullName evidence="1">Uncharacterized protein</fullName>
    </submittedName>
</protein>
<comment type="caution">
    <text evidence="1">The sequence shown here is derived from an EMBL/GenBank/DDBJ whole genome shotgun (WGS) entry which is preliminary data.</text>
</comment>
<gene>
    <name evidence="1" type="ORF">APHWI1_0162</name>
</gene>
<organism evidence="1 2">
    <name type="scientific">Anaplasma phagocytophilum str. ApWI1</name>
    <dbReference type="NCBI Taxonomy" id="1359155"/>
    <lineage>
        <taxon>Bacteria</taxon>
        <taxon>Pseudomonadati</taxon>
        <taxon>Pseudomonadota</taxon>
        <taxon>Alphaproteobacteria</taxon>
        <taxon>Rickettsiales</taxon>
        <taxon>Anaplasmataceae</taxon>
        <taxon>Anaplasma</taxon>
        <taxon>phagocytophilum group</taxon>
    </lineage>
</organism>
<dbReference type="Proteomes" id="UP000033622">
    <property type="component" value="Unassembled WGS sequence"/>
</dbReference>
<evidence type="ECO:0000313" key="2">
    <source>
        <dbReference type="Proteomes" id="UP000033622"/>
    </source>
</evidence>
<sequence>MILSLKLCCKFLADKHLCAEKKQVRIYHILREAFISEVMHH</sequence>